<keyword evidence="4" id="KW-1185">Reference proteome</keyword>
<organism evidence="3 4">
    <name type="scientific">Marixanthomonas spongiae</name>
    <dbReference type="NCBI Taxonomy" id="2174845"/>
    <lineage>
        <taxon>Bacteria</taxon>
        <taxon>Pseudomonadati</taxon>
        <taxon>Bacteroidota</taxon>
        <taxon>Flavobacteriia</taxon>
        <taxon>Flavobacteriales</taxon>
        <taxon>Flavobacteriaceae</taxon>
        <taxon>Marixanthomonas</taxon>
    </lineage>
</organism>
<evidence type="ECO:0000256" key="1">
    <source>
        <dbReference type="SAM" id="SignalP"/>
    </source>
</evidence>
<feature type="chain" id="PRO_5015420971" evidence="1">
    <location>
        <begin position="21"/>
        <end position="208"/>
    </location>
</feature>
<accession>A0A2U0I3P3</accession>
<dbReference type="OrthoDB" id="947434at2"/>
<dbReference type="SUPFAM" id="SSF56925">
    <property type="entry name" value="OMPA-like"/>
    <property type="match status" value="1"/>
</dbReference>
<protein>
    <submittedName>
        <fullName evidence="3">PorT family protein</fullName>
    </submittedName>
</protein>
<dbReference type="InterPro" id="IPR025665">
    <property type="entry name" value="Beta-barrel_OMP_2"/>
</dbReference>
<dbReference type="AlphaFoldDB" id="A0A2U0I3P3"/>
<proteinExistence type="predicted"/>
<sequence length="208" mass="22307">MKKLLLFAAFAVFATTFSFAQEVRLGAKAGVNFASIGGDETDDVDGRTSFHIGGVVEIPISEVFSVQPELLYSSQGAKEEYSEDFLGETISAKAEMKLDYINIPILAKYYVAEGFSIEAGPQVGFLVSANGEYEVSGGGQSESEEEDISDFVSGVDFGIGAGVGYRLPMGVFFQARYTLGLSNINDGEGSDDFKNQNNVIQLSVGYSF</sequence>
<reference evidence="3 4" key="1">
    <citation type="submission" date="2018-04" db="EMBL/GenBank/DDBJ databases">
        <title>Marixanthomonas spongiae HN-E44 sp. nov., isolated from a marine sponge.</title>
        <authorList>
            <person name="Luo L."/>
            <person name="Zhuang L."/>
        </authorList>
    </citation>
    <scope>NUCLEOTIDE SEQUENCE [LARGE SCALE GENOMIC DNA]</scope>
    <source>
        <strain evidence="3 4">HN-E44</strain>
    </source>
</reference>
<feature type="signal peptide" evidence="1">
    <location>
        <begin position="1"/>
        <end position="20"/>
    </location>
</feature>
<evidence type="ECO:0000313" key="4">
    <source>
        <dbReference type="Proteomes" id="UP000245962"/>
    </source>
</evidence>
<evidence type="ECO:0000313" key="3">
    <source>
        <dbReference type="EMBL" id="PVW15684.1"/>
    </source>
</evidence>
<dbReference type="Pfam" id="PF13568">
    <property type="entry name" value="OMP_b-brl_2"/>
    <property type="match status" value="1"/>
</dbReference>
<keyword evidence="1" id="KW-0732">Signal</keyword>
<dbReference type="Proteomes" id="UP000245962">
    <property type="component" value="Unassembled WGS sequence"/>
</dbReference>
<dbReference type="RefSeq" id="WP_116693706.1">
    <property type="nucleotide sequence ID" value="NZ_QEHR01000003.1"/>
</dbReference>
<name>A0A2U0I3P3_9FLAO</name>
<feature type="domain" description="Outer membrane protein beta-barrel" evidence="2">
    <location>
        <begin position="19"/>
        <end position="184"/>
    </location>
</feature>
<comment type="caution">
    <text evidence="3">The sequence shown here is derived from an EMBL/GenBank/DDBJ whole genome shotgun (WGS) entry which is preliminary data.</text>
</comment>
<dbReference type="EMBL" id="QEHR01000003">
    <property type="protein sequence ID" value="PVW15684.1"/>
    <property type="molecule type" value="Genomic_DNA"/>
</dbReference>
<evidence type="ECO:0000259" key="2">
    <source>
        <dbReference type="Pfam" id="PF13568"/>
    </source>
</evidence>
<gene>
    <name evidence="3" type="ORF">DDV96_05275</name>
</gene>
<dbReference type="InterPro" id="IPR011250">
    <property type="entry name" value="OMP/PagP_B-barrel"/>
</dbReference>